<dbReference type="InterPro" id="IPR011251">
    <property type="entry name" value="Luciferase-like_dom"/>
</dbReference>
<evidence type="ECO:0000256" key="2">
    <source>
        <dbReference type="ARBA" id="ARBA00022643"/>
    </source>
</evidence>
<evidence type="ECO:0000256" key="3">
    <source>
        <dbReference type="ARBA" id="ARBA00023002"/>
    </source>
</evidence>
<dbReference type="PANTHER" id="PTHR42847:SF4">
    <property type="entry name" value="ALKANESULFONATE MONOOXYGENASE-RELATED"/>
    <property type="match status" value="1"/>
</dbReference>
<dbReference type="Gene3D" id="3.20.20.30">
    <property type="entry name" value="Luciferase-like domain"/>
    <property type="match status" value="1"/>
</dbReference>
<dbReference type="InterPro" id="IPR036661">
    <property type="entry name" value="Luciferase-like_sf"/>
</dbReference>
<dbReference type="SUPFAM" id="SSF51679">
    <property type="entry name" value="Bacterial luciferase-like"/>
    <property type="match status" value="1"/>
</dbReference>
<sequence>MRIGFSLPQVGAHAHHYDQLPAYAKAIEELGADSLWVSDRVLAPVNPTVGYAGTDEIPEAFHSVLDPLALVAAVGTVTQRVTIGTNVLIAPWYPPILLARFLTTADIITGGRLITGFGTGWSPEEYASVGVPMKQRGARLEECLDILDAYWTTNPVQHQGEHWTIPPTYVELKPVQRPRPPVYLAAFAPASFARAGRRADGWMPMMVPSADFDPAFLTAGITAIRTEAEKAGRDPDTLDTLLRVNPRPGTTVQNIIDGIELAREKAGINHAYLDVNFYRHHAEALDIAGQVYSAVRG</sequence>
<accession>A0ABS4TU84</accession>
<dbReference type="PANTHER" id="PTHR42847">
    <property type="entry name" value="ALKANESULFONATE MONOOXYGENASE"/>
    <property type="match status" value="1"/>
</dbReference>
<evidence type="ECO:0000313" key="7">
    <source>
        <dbReference type="Proteomes" id="UP001519332"/>
    </source>
</evidence>
<dbReference type="InterPro" id="IPR050172">
    <property type="entry name" value="SsuD_RutA_monooxygenase"/>
</dbReference>
<name>A0ABS4TU84_9PSEU</name>
<evidence type="ECO:0000313" key="6">
    <source>
        <dbReference type="EMBL" id="MBP2327506.1"/>
    </source>
</evidence>
<proteinExistence type="predicted"/>
<feature type="domain" description="Luciferase-like" evidence="5">
    <location>
        <begin position="10"/>
        <end position="283"/>
    </location>
</feature>
<gene>
    <name evidence="6" type="ORF">JOF56_007891</name>
</gene>
<evidence type="ECO:0000259" key="5">
    <source>
        <dbReference type="Pfam" id="PF00296"/>
    </source>
</evidence>
<dbReference type="NCBIfam" id="TIGR03619">
    <property type="entry name" value="F420_Rv2161c"/>
    <property type="match status" value="1"/>
</dbReference>
<keyword evidence="2" id="KW-0288">FMN</keyword>
<dbReference type="Proteomes" id="UP001519332">
    <property type="component" value="Unassembled WGS sequence"/>
</dbReference>
<dbReference type="EMBL" id="JAGINW010000001">
    <property type="protein sequence ID" value="MBP2327506.1"/>
    <property type="molecule type" value="Genomic_DNA"/>
</dbReference>
<organism evidence="6 7">
    <name type="scientific">Kibdelosporangium banguiense</name>
    <dbReference type="NCBI Taxonomy" id="1365924"/>
    <lineage>
        <taxon>Bacteria</taxon>
        <taxon>Bacillati</taxon>
        <taxon>Actinomycetota</taxon>
        <taxon>Actinomycetes</taxon>
        <taxon>Pseudonocardiales</taxon>
        <taxon>Pseudonocardiaceae</taxon>
        <taxon>Kibdelosporangium</taxon>
    </lineage>
</organism>
<keyword evidence="1" id="KW-0285">Flavoprotein</keyword>
<evidence type="ECO:0000256" key="4">
    <source>
        <dbReference type="ARBA" id="ARBA00023033"/>
    </source>
</evidence>
<keyword evidence="4" id="KW-0503">Monooxygenase</keyword>
<evidence type="ECO:0000256" key="1">
    <source>
        <dbReference type="ARBA" id="ARBA00022630"/>
    </source>
</evidence>
<reference evidence="6 7" key="1">
    <citation type="submission" date="2021-03" db="EMBL/GenBank/DDBJ databases">
        <title>Sequencing the genomes of 1000 actinobacteria strains.</title>
        <authorList>
            <person name="Klenk H.-P."/>
        </authorList>
    </citation>
    <scope>NUCLEOTIDE SEQUENCE [LARGE SCALE GENOMIC DNA]</scope>
    <source>
        <strain evidence="6 7">DSM 46670</strain>
    </source>
</reference>
<dbReference type="InterPro" id="IPR019921">
    <property type="entry name" value="Lucif-like_OxRdtase_Rv2161c"/>
</dbReference>
<keyword evidence="3" id="KW-0560">Oxidoreductase</keyword>
<keyword evidence="7" id="KW-1185">Reference proteome</keyword>
<dbReference type="RefSeq" id="WP_209644444.1">
    <property type="nucleotide sequence ID" value="NZ_JAGINW010000001.1"/>
</dbReference>
<protein>
    <submittedName>
        <fullName evidence="6">F420-dependent oxidoreductase</fullName>
    </submittedName>
</protein>
<comment type="caution">
    <text evidence="6">The sequence shown here is derived from an EMBL/GenBank/DDBJ whole genome shotgun (WGS) entry which is preliminary data.</text>
</comment>
<dbReference type="Pfam" id="PF00296">
    <property type="entry name" value="Bac_luciferase"/>
    <property type="match status" value="1"/>
</dbReference>